<proteinExistence type="predicted"/>
<dbReference type="Pfam" id="PF00226">
    <property type="entry name" value="DnaJ"/>
    <property type="match status" value="1"/>
</dbReference>
<reference evidence="4" key="1">
    <citation type="journal article" date="2013" name="Science">
        <title>The Amborella genome and the evolution of flowering plants.</title>
        <authorList>
            <consortium name="Amborella Genome Project"/>
        </authorList>
    </citation>
    <scope>NUCLEOTIDE SEQUENCE [LARGE SCALE GENOMIC DNA]</scope>
</reference>
<feature type="domain" description="J" evidence="2">
    <location>
        <begin position="6"/>
        <end position="71"/>
    </location>
</feature>
<dbReference type="OMA" id="CEMVLQD"/>
<feature type="region of interest" description="Disordered" evidence="1">
    <location>
        <begin position="331"/>
        <end position="368"/>
    </location>
</feature>
<dbReference type="PRINTS" id="PR00625">
    <property type="entry name" value="JDOMAIN"/>
</dbReference>
<protein>
    <recommendedName>
        <fullName evidence="2">J domain-containing protein</fullName>
    </recommendedName>
</protein>
<dbReference type="InterPro" id="IPR036869">
    <property type="entry name" value="J_dom_sf"/>
</dbReference>
<dbReference type="InterPro" id="IPR052423">
    <property type="entry name" value="EMIR"/>
</dbReference>
<feature type="region of interest" description="Disordered" evidence="1">
    <location>
        <begin position="384"/>
        <end position="410"/>
    </location>
</feature>
<dbReference type="OrthoDB" id="10250354at2759"/>
<dbReference type="Gramene" id="ERN12997">
    <property type="protein sequence ID" value="ERN12997"/>
    <property type="gene ID" value="AMTR_s00040p00080520"/>
</dbReference>
<dbReference type="AlphaFoldDB" id="W1PSI7"/>
<dbReference type="PROSITE" id="PS00636">
    <property type="entry name" value="DNAJ_1"/>
    <property type="match status" value="1"/>
</dbReference>
<evidence type="ECO:0000259" key="2">
    <source>
        <dbReference type="PROSITE" id="PS50076"/>
    </source>
</evidence>
<dbReference type="Proteomes" id="UP000017836">
    <property type="component" value="Unassembled WGS sequence"/>
</dbReference>
<dbReference type="CDD" id="cd06257">
    <property type="entry name" value="DnaJ"/>
    <property type="match status" value="1"/>
</dbReference>
<dbReference type="SMART" id="SM00271">
    <property type="entry name" value="DnaJ"/>
    <property type="match status" value="1"/>
</dbReference>
<dbReference type="PANTHER" id="PTHR44094">
    <property type="entry name" value="DNAJ HEAT SHOCK N-TERMINAL DOMAIN-CONTAINING PROTEIN"/>
    <property type="match status" value="1"/>
</dbReference>
<dbReference type="Gene3D" id="1.10.287.110">
    <property type="entry name" value="DnaJ domain"/>
    <property type="match status" value="1"/>
</dbReference>
<dbReference type="InterPro" id="IPR026894">
    <property type="entry name" value="DnaJ_X"/>
</dbReference>
<feature type="compositionally biased region" description="Polar residues" evidence="1">
    <location>
        <begin position="351"/>
        <end position="368"/>
    </location>
</feature>
<dbReference type="EMBL" id="KI392591">
    <property type="protein sequence ID" value="ERN12997.1"/>
    <property type="molecule type" value="Genomic_DNA"/>
</dbReference>
<evidence type="ECO:0000256" key="1">
    <source>
        <dbReference type="SAM" id="MobiDB-lite"/>
    </source>
</evidence>
<evidence type="ECO:0000313" key="3">
    <source>
        <dbReference type="EMBL" id="ERN12997.1"/>
    </source>
</evidence>
<dbReference type="eggNOG" id="KOG0691">
    <property type="taxonomic scope" value="Eukaryota"/>
</dbReference>
<feature type="compositionally biased region" description="Low complexity" evidence="1">
    <location>
        <begin position="401"/>
        <end position="410"/>
    </location>
</feature>
<dbReference type="SUPFAM" id="SSF46565">
    <property type="entry name" value="Chaperone J-domain"/>
    <property type="match status" value="1"/>
</dbReference>
<dbReference type="PROSITE" id="PS50076">
    <property type="entry name" value="DNAJ_2"/>
    <property type="match status" value="1"/>
</dbReference>
<dbReference type="Pfam" id="PF14308">
    <property type="entry name" value="DnaJ-X"/>
    <property type="match status" value="1"/>
</dbReference>
<dbReference type="STRING" id="13333.W1PSI7"/>
<dbReference type="KEGG" id="atr:18441232"/>
<name>W1PSI7_AMBTC</name>
<dbReference type="HOGENOM" id="CLU_025145_1_1_1"/>
<dbReference type="InterPro" id="IPR001623">
    <property type="entry name" value="DnaJ_domain"/>
</dbReference>
<evidence type="ECO:0000313" key="4">
    <source>
        <dbReference type="Proteomes" id="UP000017836"/>
    </source>
</evidence>
<keyword evidence="4" id="KW-1185">Reference proteome</keyword>
<dbReference type="PANTHER" id="PTHR44094:SF17">
    <property type="entry name" value="CHAPERONE PROTEIN DNAJ 10"/>
    <property type="match status" value="1"/>
</dbReference>
<accession>W1PSI7</accession>
<organism evidence="3 4">
    <name type="scientific">Amborella trichopoda</name>
    <dbReference type="NCBI Taxonomy" id="13333"/>
    <lineage>
        <taxon>Eukaryota</taxon>
        <taxon>Viridiplantae</taxon>
        <taxon>Streptophyta</taxon>
        <taxon>Embryophyta</taxon>
        <taxon>Tracheophyta</taxon>
        <taxon>Spermatophyta</taxon>
        <taxon>Magnoliopsida</taxon>
        <taxon>Amborellales</taxon>
        <taxon>Amborellaceae</taxon>
        <taxon>Amborella</taxon>
    </lineage>
</organism>
<dbReference type="InterPro" id="IPR018253">
    <property type="entry name" value="DnaJ_domain_CS"/>
</dbReference>
<gene>
    <name evidence="3" type="ORF">AMTR_s00040p00080520</name>
</gene>
<sequence>MVRELDYYNVLEVSPSATEAEIKKAYYLKARQVHPDKNPNDPQAATKFQELGEAYQILSDPAKRDAYDTLGKASISKEGMLDPATIFTMLFGNELFEDYIGQFAMASMASCDISNEEEGLNFKKLQEQMKVIQSEREEKLARILKDILSQYVRGDSEAFIIHAESEVKRLINAAFGLEMLHTIGYIYVRQAAKELGKKAIYLGLPFLAEWFRNKGHSLKSQVTAASGAFALFKLQEDIKRHLGAEKEYSEDDIETFLLSKKGVMISSLWKLNIIDIEATLTHVCEMVLQDNSIPKEESRARAKALKIWGKIFQSASLSNRNIVSNDEGRIKYDGQDFTTDQTPSRTPPRMGTSSSGQNSPYFEFDNTSKSPGYASPYQDGLDFFSRSPGEFQGKQTPEASPKPSSPSIFPPIQKLGKTLGCFCGSASKLDERTLSFEYDRRWMGQK</sequence>